<sequence length="134" mass="14075">MKGLSLLAGKAASSGGSVAGCTSSSQKVKNIIADTSVATAHSAASSSAGSESMTCTSSKGLIQNVEIPLKTIFLMCSSPLAFITLSSPKCTLARFFKSTFSCSVGCHVPGSYQLEMQRYHVMFVLISLWQRLVL</sequence>
<dbReference type="Proteomes" id="UP000243499">
    <property type="component" value="Chromosome 5"/>
</dbReference>
<protein>
    <submittedName>
        <fullName evidence="1">Uncharacterized protein</fullName>
    </submittedName>
</protein>
<dbReference type="AlphaFoldDB" id="A0A2T8IJT1"/>
<dbReference type="PROSITE" id="PS51257">
    <property type="entry name" value="PROKAR_LIPOPROTEIN"/>
    <property type="match status" value="1"/>
</dbReference>
<gene>
    <name evidence="1" type="ORF">PAHAL_5G113700</name>
</gene>
<reference evidence="1" key="1">
    <citation type="submission" date="2018-04" db="EMBL/GenBank/DDBJ databases">
        <title>WGS assembly of Panicum hallii.</title>
        <authorList>
            <person name="Lovell J."/>
            <person name="Jenkins J."/>
            <person name="Lowry D."/>
            <person name="Mamidi S."/>
            <person name="Sreedasyam A."/>
            <person name="Weng X."/>
            <person name="Barry K."/>
            <person name="Bonette J."/>
            <person name="Campitelli B."/>
            <person name="Daum C."/>
            <person name="Gordon S."/>
            <person name="Gould B."/>
            <person name="Lipzen A."/>
            <person name="Macqueen A."/>
            <person name="Palacio-Mejia J."/>
            <person name="Plott C."/>
            <person name="Shakirov E."/>
            <person name="Shu S."/>
            <person name="Yoshinaga Y."/>
            <person name="Zane M."/>
            <person name="Rokhsar D."/>
            <person name="Grimwood J."/>
            <person name="Schmutz J."/>
            <person name="Juenger T."/>
        </authorList>
    </citation>
    <scope>NUCLEOTIDE SEQUENCE [LARGE SCALE GENOMIC DNA]</scope>
    <source>
        <strain evidence="1">FIL2</strain>
    </source>
</reference>
<evidence type="ECO:0000313" key="1">
    <source>
        <dbReference type="EMBL" id="PVH37886.1"/>
    </source>
</evidence>
<accession>A0A2T8IJT1</accession>
<proteinExistence type="predicted"/>
<organism evidence="1">
    <name type="scientific">Panicum hallii</name>
    <dbReference type="NCBI Taxonomy" id="206008"/>
    <lineage>
        <taxon>Eukaryota</taxon>
        <taxon>Viridiplantae</taxon>
        <taxon>Streptophyta</taxon>
        <taxon>Embryophyta</taxon>
        <taxon>Tracheophyta</taxon>
        <taxon>Spermatophyta</taxon>
        <taxon>Magnoliopsida</taxon>
        <taxon>Liliopsida</taxon>
        <taxon>Poales</taxon>
        <taxon>Poaceae</taxon>
        <taxon>PACMAD clade</taxon>
        <taxon>Panicoideae</taxon>
        <taxon>Panicodae</taxon>
        <taxon>Paniceae</taxon>
        <taxon>Panicinae</taxon>
        <taxon>Panicum</taxon>
        <taxon>Panicum sect. Panicum</taxon>
    </lineage>
</organism>
<dbReference type="Gramene" id="PVH37886">
    <property type="protein sequence ID" value="PVH37886"/>
    <property type="gene ID" value="PAHAL_5G113700"/>
</dbReference>
<dbReference type="EMBL" id="CM008050">
    <property type="protein sequence ID" value="PVH37886.1"/>
    <property type="molecule type" value="Genomic_DNA"/>
</dbReference>
<name>A0A2T8IJT1_9POAL</name>